<evidence type="ECO:0000313" key="1">
    <source>
        <dbReference type="EMBL" id="CAB4035588.1"/>
    </source>
</evidence>
<reference evidence="1" key="1">
    <citation type="submission" date="2020-04" db="EMBL/GenBank/DDBJ databases">
        <authorList>
            <person name="Alioto T."/>
            <person name="Alioto T."/>
            <person name="Gomez Garrido J."/>
        </authorList>
    </citation>
    <scope>NUCLEOTIDE SEQUENCE</scope>
    <source>
        <strain evidence="1">A484AB</strain>
    </source>
</reference>
<dbReference type="AlphaFoldDB" id="A0A6S7JWW3"/>
<gene>
    <name evidence="1" type="ORF">PACLA_8A045800</name>
</gene>
<accession>A0A6S7JWW3</accession>
<dbReference type="Proteomes" id="UP001152795">
    <property type="component" value="Unassembled WGS sequence"/>
</dbReference>
<keyword evidence="2" id="KW-1185">Reference proteome</keyword>
<dbReference type="EMBL" id="CACRXK020021182">
    <property type="protein sequence ID" value="CAB4035588.1"/>
    <property type="molecule type" value="Genomic_DNA"/>
</dbReference>
<comment type="caution">
    <text evidence="1">The sequence shown here is derived from an EMBL/GenBank/DDBJ whole genome shotgun (WGS) entry which is preliminary data.</text>
</comment>
<sequence length="112" mass="12810">MAMEGEDIKSHLFKLFSTDRDLISKIAEALSSTIVDLIIKSEEFINVVTEKLVKDENIIESIVNKIGESAKQEVYKSLSYDQKCLEDKYSELNAKLEKLVADLEKNRLQQID</sequence>
<organism evidence="1 2">
    <name type="scientific">Paramuricea clavata</name>
    <name type="common">Red gorgonian</name>
    <name type="synonym">Violescent sea-whip</name>
    <dbReference type="NCBI Taxonomy" id="317549"/>
    <lineage>
        <taxon>Eukaryota</taxon>
        <taxon>Metazoa</taxon>
        <taxon>Cnidaria</taxon>
        <taxon>Anthozoa</taxon>
        <taxon>Octocorallia</taxon>
        <taxon>Malacalcyonacea</taxon>
        <taxon>Plexauridae</taxon>
        <taxon>Paramuricea</taxon>
    </lineage>
</organism>
<proteinExistence type="predicted"/>
<name>A0A6S7JWW3_PARCT</name>
<evidence type="ECO:0000313" key="2">
    <source>
        <dbReference type="Proteomes" id="UP001152795"/>
    </source>
</evidence>
<protein>
    <submittedName>
        <fullName evidence="1">Uncharacterized protein</fullName>
    </submittedName>
</protein>